<dbReference type="EMBL" id="SMFX01000001">
    <property type="protein sequence ID" value="TCK18725.1"/>
    <property type="molecule type" value="Genomic_DNA"/>
</dbReference>
<dbReference type="SUPFAM" id="SSF53474">
    <property type="entry name" value="alpha/beta-Hydrolases"/>
    <property type="match status" value="1"/>
</dbReference>
<accession>A0A4R1HEI2</accession>
<protein>
    <submittedName>
        <fullName evidence="4">Serine aminopeptidase S33 family</fullName>
    </submittedName>
</protein>
<keyword evidence="2" id="KW-1133">Transmembrane helix</keyword>
<dbReference type="Pfam" id="PF12146">
    <property type="entry name" value="Hydrolase_4"/>
    <property type="match status" value="1"/>
</dbReference>
<dbReference type="GO" id="GO:0004177">
    <property type="term" value="F:aminopeptidase activity"/>
    <property type="evidence" value="ECO:0007669"/>
    <property type="project" value="UniProtKB-KW"/>
</dbReference>
<evidence type="ECO:0000313" key="5">
    <source>
        <dbReference type="Proteomes" id="UP000295707"/>
    </source>
</evidence>
<dbReference type="PANTHER" id="PTHR22946">
    <property type="entry name" value="DIENELACTONE HYDROLASE DOMAIN-CONTAINING PROTEIN-RELATED"/>
    <property type="match status" value="1"/>
</dbReference>
<dbReference type="Proteomes" id="UP000295707">
    <property type="component" value="Unassembled WGS sequence"/>
</dbReference>
<dbReference type="InterPro" id="IPR029058">
    <property type="entry name" value="AB_hydrolase_fold"/>
</dbReference>
<dbReference type="PANTHER" id="PTHR22946:SF9">
    <property type="entry name" value="POLYKETIDE TRANSFERASE AF380"/>
    <property type="match status" value="1"/>
</dbReference>
<dbReference type="RefSeq" id="WP_132972778.1">
    <property type="nucleotide sequence ID" value="NZ_SMFX01000001.1"/>
</dbReference>
<keyword evidence="1" id="KW-0378">Hydrolase</keyword>
<gene>
    <name evidence="4" type="ORF">DFR30_2009</name>
</gene>
<dbReference type="Gene3D" id="3.40.50.1820">
    <property type="entry name" value="alpha/beta hydrolase"/>
    <property type="match status" value="1"/>
</dbReference>
<keyword evidence="4" id="KW-0031">Aminopeptidase</keyword>
<evidence type="ECO:0000313" key="4">
    <source>
        <dbReference type="EMBL" id="TCK18725.1"/>
    </source>
</evidence>
<dbReference type="InterPro" id="IPR050261">
    <property type="entry name" value="FrsA_esterase"/>
</dbReference>
<dbReference type="InterPro" id="IPR022742">
    <property type="entry name" value="Hydrolase_4"/>
</dbReference>
<dbReference type="GO" id="GO:0052689">
    <property type="term" value="F:carboxylic ester hydrolase activity"/>
    <property type="evidence" value="ECO:0007669"/>
    <property type="project" value="UniProtKB-ARBA"/>
</dbReference>
<keyword evidence="4" id="KW-0645">Protease</keyword>
<proteinExistence type="predicted"/>
<keyword evidence="2" id="KW-0812">Transmembrane</keyword>
<organism evidence="4 5">
    <name type="scientific">Thiogranum longum</name>
    <dbReference type="NCBI Taxonomy" id="1537524"/>
    <lineage>
        <taxon>Bacteria</taxon>
        <taxon>Pseudomonadati</taxon>
        <taxon>Pseudomonadota</taxon>
        <taxon>Gammaproteobacteria</taxon>
        <taxon>Chromatiales</taxon>
        <taxon>Ectothiorhodospiraceae</taxon>
        <taxon>Thiogranum</taxon>
    </lineage>
</organism>
<keyword evidence="2" id="KW-0472">Membrane</keyword>
<evidence type="ECO:0000256" key="1">
    <source>
        <dbReference type="ARBA" id="ARBA00022801"/>
    </source>
</evidence>
<comment type="caution">
    <text evidence="4">The sequence shown here is derived from an EMBL/GenBank/DDBJ whole genome shotgun (WGS) entry which is preliminary data.</text>
</comment>
<name>A0A4R1HEI2_9GAMM</name>
<evidence type="ECO:0000259" key="3">
    <source>
        <dbReference type="Pfam" id="PF12146"/>
    </source>
</evidence>
<feature type="transmembrane region" description="Helical" evidence="2">
    <location>
        <begin position="6"/>
        <end position="26"/>
    </location>
</feature>
<feature type="domain" description="Serine aminopeptidase S33" evidence="3">
    <location>
        <begin position="70"/>
        <end position="182"/>
    </location>
</feature>
<keyword evidence="5" id="KW-1185">Reference proteome</keyword>
<dbReference type="AlphaFoldDB" id="A0A4R1HEI2"/>
<dbReference type="OrthoDB" id="4269629at2"/>
<reference evidence="4 5" key="1">
    <citation type="submission" date="2019-03" db="EMBL/GenBank/DDBJ databases">
        <title>Genomic Encyclopedia of Type Strains, Phase IV (KMG-IV): sequencing the most valuable type-strain genomes for metagenomic binning, comparative biology and taxonomic classification.</title>
        <authorList>
            <person name="Goeker M."/>
        </authorList>
    </citation>
    <scope>NUCLEOTIDE SEQUENCE [LARGE SCALE GENOMIC DNA]</scope>
    <source>
        <strain evidence="4 5">DSM 19610</strain>
    </source>
</reference>
<sequence length="286" mass="31431">MYTPGLILFGVIAVFSAGLLAVHIGFRAPRRKERGSPADYDLAYTEIHIPTVGGKQLFAWWLPATAEAPTVVMLHGWGGNAELMLPLALPLLRAGMNVLLLDARNHGRSDSASFSSLPRFAEDAGAAVDWVKAHGDDPRKRVVLLGHSVGAGAVLLEASRRNDISAVISIAAFAHPEWMMRRYLSRFRLPEYGKQWVLHYVEWVIGYRFEEIAPMNTVCRIACPVLLVHGSADNTVPVSDAQAILDHCRENSPELLLIEDGTHDSVEAVEQHGDQLVDFLKKSAVI</sequence>
<evidence type="ECO:0000256" key="2">
    <source>
        <dbReference type="SAM" id="Phobius"/>
    </source>
</evidence>